<reference evidence="1" key="1">
    <citation type="submission" date="2024-03" db="EMBL/GenBank/DDBJ databases">
        <title>Epithelial relay of microbial signals coordinates intestinal macrophage supported barrier repair.</title>
        <authorList>
            <person name="Tsai M.T."/>
        </authorList>
    </citation>
    <scope>NUCLEOTIDE SEQUENCE</scope>
    <source>
        <strain evidence="1">MS 21-1</strain>
    </source>
</reference>
<dbReference type="EMBL" id="CP146670">
    <property type="protein sequence ID" value="WWX73827.1"/>
    <property type="molecule type" value="Genomic_DNA"/>
</dbReference>
<organism evidence="1 2">
    <name type="scientific">Escherichia coli</name>
    <dbReference type="NCBI Taxonomy" id="562"/>
    <lineage>
        <taxon>Bacteria</taxon>
        <taxon>Pseudomonadati</taxon>
        <taxon>Pseudomonadota</taxon>
        <taxon>Gammaproteobacteria</taxon>
        <taxon>Enterobacterales</taxon>
        <taxon>Enterobacteriaceae</taxon>
        <taxon>Escherichia</taxon>
    </lineage>
</organism>
<gene>
    <name evidence="1" type="ORF">V9Z47_12850</name>
</gene>
<name>A0AAX2JMT0_ECOLX</name>
<dbReference type="AlphaFoldDB" id="A0AAX2JMT0"/>
<evidence type="ECO:0000313" key="1">
    <source>
        <dbReference type="EMBL" id="WWX73827.1"/>
    </source>
</evidence>
<proteinExistence type="predicted"/>
<sequence>MKRYVVVMLNNAFEQVEIAIVKGFDDAFKYGQFMMNAKEDEYRDFFLKALN</sequence>
<evidence type="ECO:0000313" key="2">
    <source>
        <dbReference type="Proteomes" id="UP001383096"/>
    </source>
</evidence>
<dbReference type="RefSeq" id="WP_001329613.1">
    <property type="nucleotide sequence ID" value="NZ_BFHN01000006.1"/>
</dbReference>
<accession>A0AAX2JMT0</accession>
<dbReference type="Proteomes" id="UP001383096">
    <property type="component" value="Chromosome"/>
</dbReference>
<protein>
    <submittedName>
        <fullName evidence="1">Uncharacterized protein</fullName>
    </submittedName>
</protein>